<keyword evidence="5" id="KW-0472">Membrane</keyword>
<feature type="domain" description="Glycosyltransferase 2-like" evidence="7">
    <location>
        <begin position="5"/>
        <end position="99"/>
    </location>
</feature>
<accession>A0ABT1X7H6</accession>
<dbReference type="InterPro" id="IPR001173">
    <property type="entry name" value="Glyco_trans_2-like"/>
</dbReference>
<gene>
    <name evidence="8" type="ORF">NRP21_12865</name>
</gene>
<proteinExistence type="predicted"/>
<evidence type="ECO:0000313" key="9">
    <source>
        <dbReference type="Proteomes" id="UP001524642"/>
    </source>
</evidence>
<evidence type="ECO:0000256" key="4">
    <source>
        <dbReference type="ARBA" id="ARBA00022679"/>
    </source>
</evidence>
<dbReference type="RefSeq" id="WP_257716605.1">
    <property type="nucleotide sequence ID" value="NZ_JANJOU010000009.1"/>
</dbReference>
<dbReference type="GO" id="GO:0016757">
    <property type="term" value="F:glycosyltransferase activity"/>
    <property type="evidence" value="ECO:0007669"/>
    <property type="project" value="UniProtKB-KW"/>
</dbReference>
<dbReference type="SUPFAM" id="SSF53448">
    <property type="entry name" value="Nucleotide-diphospho-sugar transferases"/>
    <property type="match status" value="1"/>
</dbReference>
<evidence type="ECO:0000313" key="8">
    <source>
        <dbReference type="EMBL" id="MCR0982939.1"/>
    </source>
</evidence>
<dbReference type="EMBL" id="JANJOU010000009">
    <property type="protein sequence ID" value="MCR0982939.1"/>
    <property type="molecule type" value="Genomic_DNA"/>
</dbReference>
<dbReference type="Proteomes" id="UP001524642">
    <property type="component" value="Unassembled WGS sequence"/>
</dbReference>
<evidence type="ECO:0000256" key="2">
    <source>
        <dbReference type="ARBA" id="ARBA00022475"/>
    </source>
</evidence>
<dbReference type="Gene3D" id="3.90.550.10">
    <property type="entry name" value="Spore Coat Polysaccharide Biosynthesis Protein SpsA, Chain A"/>
    <property type="match status" value="1"/>
</dbReference>
<dbReference type="PANTHER" id="PTHR43646">
    <property type="entry name" value="GLYCOSYLTRANSFERASE"/>
    <property type="match status" value="1"/>
</dbReference>
<keyword evidence="9" id="KW-1185">Reference proteome</keyword>
<feature type="region of interest" description="Disordered" evidence="6">
    <location>
        <begin position="137"/>
        <end position="156"/>
    </location>
</feature>
<evidence type="ECO:0000259" key="7">
    <source>
        <dbReference type="Pfam" id="PF00535"/>
    </source>
</evidence>
<evidence type="ECO:0000256" key="5">
    <source>
        <dbReference type="ARBA" id="ARBA00023136"/>
    </source>
</evidence>
<sequence length="258" mass="28209">MSRISALIVARNEAERLPDCLASLEPADEIVVVLDRSTDASLAIAWKRAHRVIEGAWATEGERRNAGLEACTGDWVLEVEPDERVPAALWPEIRRVAESSTHAWHRLRIDNHVGDRLIRRGWTGRLGAAEKPVLSRQGAKRWRTGRMNPGPDWEGAEGPAIVASGLHRVVDTDVSGLLRRLDRETDLEASDRLAVGRPGSLPAALAGSVRGSFGSYFRQGGWREGGWGVLLAVCAGVAPVLSHLKARLEPERHRDEGA</sequence>
<reference evidence="8 9" key="1">
    <citation type="submission" date="2022-06" db="EMBL/GenBank/DDBJ databases">
        <title>Roseomonas CN29.</title>
        <authorList>
            <person name="Cheng Y."/>
            <person name="He X."/>
        </authorList>
    </citation>
    <scope>NUCLEOTIDE SEQUENCE [LARGE SCALE GENOMIC DNA]</scope>
    <source>
        <strain evidence="8 9">CN29</strain>
    </source>
</reference>
<evidence type="ECO:0000256" key="6">
    <source>
        <dbReference type="SAM" id="MobiDB-lite"/>
    </source>
</evidence>
<organism evidence="8 9">
    <name type="scientific">Roseomonas populi</name>
    <dbReference type="NCBI Taxonomy" id="3121582"/>
    <lineage>
        <taxon>Bacteria</taxon>
        <taxon>Pseudomonadati</taxon>
        <taxon>Pseudomonadota</taxon>
        <taxon>Alphaproteobacteria</taxon>
        <taxon>Acetobacterales</taxon>
        <taxon>Roseomonadaceae</taxon>
        <taxon>Roseomonas</taxon>
    </lineage>
</organism>
<keyword evidence="2" id="KW-1003">Cell membrane</keyword>
<keyword evidence="4 8" id="KW-0808">Transferase</keyword>
<protein>
    <submittedName>
        <fullName evidence="8">Glycosyltransferase</fullName>
        <ecNumber evidence="8">2.4.-.-</ecNumber>
    </submittedName>
</protein>
<name>A0ABT1X7H6_9PROT</name>
<dbReference type="InterPro" id="IPR029044">
    <property type="entry name" value="Nucleotide-diphossugar_trans"/>
</dbReference>
<comment type="caution">
    <text evidence="8">The sequence shown here is derived from an EMBL/GenBank/DDBJ whole genome shotgun (WGS) entry which is preliminary data.</text>
</comment>
<dbReference type="Pfam" id="PF00535">
    <property type="entry name" value="Glycos_transf_2"/>
    <property type="match status" value="1"/>
</dbReference>
<keyword evidence="3 8" id="KW-0328">Glycosyltransferase</keyword>
<dbReference type="EC" id="2.4.-.-" evidence="8"/>
<evidence type="ECO:0000256" key="3">
    <source>
        <dbReference type="ARBA" id="ARBA00022676"/>
    </source>
</evidence>
<dbReference type="PANTHER" id="PTHR43646:SF2">
    <property type="entry name" value="GLYCOSYLTRANSFERASE 2-LIKE DOMAIN-CONTAINING PROTEIN"/>
    <property type="match status" value="1"/>
</dbReference>
<comment type="subcellular location">
    <subcellularLocation>
        <location evidence="1">Cell membrane</location>
    </subcellularLocation>
</comment>
<evidence type="ECO:0000256" key="1">
    <source>
        <dbReference type="ARBA" id="ARBA00004236"/>
    </source>
</evidence>